<evidence type="ECO:0000256" key="12">
    <source>
        <dbReference type="SAM" id="Phobius"/>
    </source>
</evidence>
<dbReference type="InterPro" id="IPR003609">
    <property type="entry name" value="Pan_app"/>
</dbReference>
<organism evidence="17 18">
    <name type="scientific">Spinacia oleracea</name>
    <name type="common">Spinach</name>
    <dbReference type="NCBI Taxonomy" id="3562"/>
    <lineage>
        <taxon>Eukaryota</taxon>
        <taxon>Viridiplantae</taxon>
        <taxon>Streptophyta</taxon>
        <taxon>Embryophyta</taxon>
        <taxon>Tracheophyta</taxon>
        <taxon>Spermatophyta</taxon>
        <taxon>Magnoliopsida</taxon>
        <taxon>eudicotyledons</taxon>
        <taxon>Gunneridae</taxon>
        <taxon>Pentapetalae</taxon>
        <taxon>Caryophyllales</taxon>
        <taxon>Chenopodiaceae</taxon>
        <taxon>Chenopodioideae</taxon>
        <taxon>Anserineae</taxon>
        <taxon>Spinacia</taxon>
    </lineage>
</organism>
<evidence type="ECO:0000256" key="1">
    <source>
        <dbReference type="ARBA" id="ARBA00004251"/>
    </source>
</evidence>
<dbReference type="RefSeq" id="XP_021842535.2">
    <property type="nucleotide sequence ID" value="XM_021986843.2"/>
</dbReference>
<keyword evidence="6 11" id="KW-0547">Nucleotide-binding</keyword>
<dbReference type="CDD" id="cd01098">
    <property type="entry name" value="PAN_AP_plant"/>
    <property type="match status" value="1"/>
</dbReference>
<dbReference type="SUPFAM" id="SSF51110">
    <property type="entry name" value="alpha-D-mannose-specific plant lectins"/>
    <property type="match status" value="1"/>
</dbReference>
<evidence type="ECO:0000256" key="7">
    <source>
        <dbReference type="ARBA" id="ARBA00022777"/>
    </source>
</evidence>
<accession>A0A9R0JQ73</accession>
<comment type="catalytic activity">
    <reaction evidence="11">
        <text>L-seryl-[protein] + ATP = O-phospho-L-seryl-[protein] + ADP + H(+)</text>
        <dbReference type="Rhea" id="RHEA:17989"/>
        <dbReference type="Rhea" id="RHEA-COMP:9863"/>
        <dbReference type="Rhea" id="RHEA-COMP:11604"/>
        <dbReference type="ChEBI" id="CHEBI:15378"/>
        <dbReference type="ChEBI" id="CHEBI:29999"/>
        <dbReference type="ChEBI" id="CHEBI:30616"/>
        <dbReference type="ChEBI" id="CHEBI:83421"/>
        <dbReference type="ChEBI" id="CHEBI:456216"/>
        <dbReference type="EC" id="2.7.11.1"/>
    </reaction>
</comment>
<sequence>MALLYCLVFFLHYFCSQLCFAIDSNSITTTQFLLDSQSIVSRNATFKLGFFSPPNSAKRYVGIWFNQVPGMTVVWVANRNNPLDDSSGVLQISDNGNLQLINGQKVIIWSTNVTSLAAENSTAQLLDTGNLILQQSNSTDTPRKVWQSFDHPTNTFLPGMEPTVPKTSNKKNIIFQSWKTPSDPSVGSISVGIGTPNGLPQIFTWKDGINYWRSGPFDGNNFIGLPNVDNTLKDGFVLQENDGNGTYDMSFEPEEASLLFNYLVTTNGTIIEQYWNDQTWIPGWVAPSSACEIYGKCGPFGSCIHDSATCKCLPGFKPKFDQEWRKGNTSSGCVRRTKLRCGIQGGNQDNFLRLQTIKVPDNPLQISAFSSDGCKTKCVTNCSCLAYAYHLNIGCMIWYQDLIDTQSFSAGGVDLYIRLAASELGQSKSHVKVAIITSVAITGAVVAAISIYFIRRQMMQRGKREQSNRYKFEVGQLELHEPPLYTYDLLRIATNNFDESNKLGEGGFGPVYKGILESGQEIAVKRLSKSSGQGLEEFMTEVKVISKLQHRNLVRLLGCCIEGEEKMLVYEYMPNKSLDAFLFNSQRQEHLSWEKRFSVIEGICRGLLYLHRDSRLRIVHRDLKPSNILLDEDLNPKISDFGMARIFGGNQDQANTRRVVGTYGYMSPEYTMGHFSEKSDVYSFGVILLEIVSGRRNSTFHRDEKSLTLMGFAWKLWNEGDMISFIDPTILEPCFQRSILKCIQIGLLCVQELSKDRPNISTVISMLDTDAEHLPHPNKPPFTEWDISSEDQQSSSLLSSSTNTYSTTIIQGR</sequence>
<dbReference type="GO" id="GO:0005886">
    <property type="term" value="C:plasma membrane"/>
    <property type="evidence" value="ECO:0007669"/>
    <property type="project" value="UniProtKB-SubCell"/>
</dbReference>
<keyword evidence="7 11" id="KW-0418">Kinase</keyword>
<dbReference type="PANTHER" id="PTHR27002">
    <property type="entry name" value="RECEPTOR-LIKE SERINE/THREONINE-PROTEIN KINASE SD1-8"/>
    <property type="match status" value="1"/>
</dbReference>
<dbReference type="SMART" id="SM00108">
    <property type="entry name" value="B_lectin"/>
    <property type="match status" value="1"/>
</dbReference>
<comment type="similarity">
    <text evidence="11">Belongs to the protein kinase superfamily. Ser/Thr protein kinase family.</text>
</comment>
<dbReference type="SUPFAM" id="SSF56112">
    <property type="entry name" value="Protein kinase-like (PK-like)"/>
    <property type="match status" value="1"/>
</dbReference>
<dbReference type="SMART" id="SM00220">
    <property type="entry name" value="S_TKc"/>
    <property type="match status" value="1"/>
</dbReference>
<evidence type="ECO:0000256" key="6">
    <source>
        <dbReference type="ARBA" id="ARBA00022741"/>
    </source>
</evidence>
<proteinExistence type="inferred from homology"/>
<name>A0A9R0JQ73_SPIOL</name>
<dbReference type="PROSITE" id="PS50011">
    <property type="entry name" value="PROTEIN_KINASE_DOM"/>
    <property type="match status" value="1"/>
</dbReference>
<keyword evidence="4 11" id="KW-0808">Transferase</keyword>
<feature type="domain" description="Bulb-type lectin" evidence="15">
    <location>
        <begin position="24"/>
        <end position="146"/>
    </location>
</feature>
<dbReference type="Pfam" id="PF00954">
    <property type="entry name" value="S_locus_glycop"/>
    <property type="match status" value="1"/>
</dbReference>
<dbReference type="SMART" id="SM00473">
    <property type="entry name" value="PAN_AP"/>
    <property type="match status" value="1"/>
</dbReference>
<dbReference type="GO" id="GO:0004674">
    <property type="term" value="F:protein serine/threonine kinase activity"/>
    <property type="evidence" value="ECO:0007669"/>
    <property type="project" value="UniProtKB-KW"/>
</dbReference>
<evidence type="ECO:0000256" key="8">
    <source>
        <dbReference type="ARBA" id="ARBA00022840"/>
    </source>
</evidence>
<dbReference type="CDD" id="cd00028">
    <property type="entry name" value="B_lectin"/>
    <property type="match status" value="1"/>
</dbReference>
<dbReference type="Gene3D" id="1.10.510.10">
    <property type="entry name" value="Transferase(Phosphotransferase) domain 1"/>
    <property type="match status" value="1"/>
</dbReference>
<keyword evidence="9" id="KW-1015">Disulfide bond</keyword>
<evidence type="ECO:0000256" key="3">
    <source>
        <dbReference type="ARBA" id="ARBA00022527"/>
    </source>
</evidence>
<dbReference type="Gene3D" id="3.30.200.20">
    <property type="entry name" value="Phosphorylase Kinase, domain 1"/>
    <property type="match status" value="1"/>
</dbReference>
<reference evidence="17" key="1">
    <citation type="journal article" date="2021" name="Nat. Commun.">
        <title>Genomic analyses provide insights into spinach domestication and the genetic basis of agronomic traits.</title>
        <authorList>
            <person name="Cai X."/>
            <person name="Sun X."/>
            <person name="Xu C."/>
            <person name="Sun H."/>
            <person name="Wang X."/>
            <person name="Ge C."/>
            <person name="Zhang Z."/>
            <person name="Wang Q."/>
            <person name="Fei Z."/>
            <person name="Jiao C."/>
            <person name="Wang Q."/>
        </authorList>
    </citation>
    <scope>NUCLEOTIDE SEQUENCE [LARGE SCALE GENOMIC DNA]</scope>
    <source>
        <strain evidence="17">cv. Varoflay</strain>
    </source>
</reference>
<comment type="subcellular location">
    <subcellularLocation>
        <location evidence="1">Cell membrane</location>
        <topology evidence="1">Single-pass type I membrane protein</topology>
    </subcellularLocation>
</comment>
<evidence type="ECO:0000259" key="16">
    <source>
        <dbReference type="PROSITE" id="PS50948"/>
    </source>
</evidence>
<evidence type="ECO:0000256" key="2">
    <source>
        <dbReference type="ARBA" id="ARBA00022475"/>
    </source>
</evidence>
<reference evidence="18" key="2">
    <citation type="submission" date="2025-08" db="UniProtKB">
        <authorList>
            <consortium name="RefSeq"/>
        </authorList>
    </citation>
    <scope>IDENTIFICATION</scope>
    <source>
        <tissue evidence="18">Leaf</tissue>
    </source>
</reference>
<keyword evidence="12" id="KW-0472">Membrane</keyword>
<dbReference type="InterPro" id="IPR036426">
    <property type="entry name" value="Bulb-type_lectin_dom_sf"/>
</dbReference>
<evidence type="ECO:0000256" key="5">
    <source>
        <dbReference type="ARBA" id="ARBA00022729"/>
    </source>
</evidence>
<dbReference type="EC" id="2.7.11.1" evidence="11"/>
<dbReference type="InterPro" id="IPR024171">
    <property type="entry name" value="SRK-like_kinase"/>
</dbReference>
<feature type="transmembrane region" description="Helical" evidence="12">
    <location>
        <begin position="433"/>
        <end position="454"/>
    </location>
</feature>
<keyword evidence="10" id="KW-0325">Glycoprotein</keyword>
<evidence type="ECO:0000259" key="14">
    <source>
        <dbReference type="PROSITE" id="PS50011"/>
    </source>
</evidence>
<evidence type="ECO:0000313" key="17">
    <source>
        <dbReference type="Proteomes" id="UP000813463"/>
    </source>
</evidence>
<dbReference type="Pfam" id="PF07714">
    <property type="entry name" value="PK_Tyr_Ser-Thr"/>
    <property type="match status" value="1"/>
</dbReference>
<dbReference type="Pfam" id="PF01453">
    <property type="entry name" value="B_lectin"/>
    <property type="match status" value="1"/>
</dbReference>
<keyword evidence="8 11" id="KW-0067">ATP-binding</keyword>
<feature type="signal peptide" evidence="13">
    <location>
        <begin position="1"/>
        <end position="21"/>
    </location>
</feature>
<dbReference type="Proteomes" id="UP000813463">
    <property type="component" value="Chromosome 4"/>
</dbReference>
<dbReference type="GeneID" id="110782653"/>
<comment type="catalytic activity">
    <reaction evidence="11">
        <text>L-threonyl-[protein] + ATP = O-phospho-L-threonyl-[protein] + ADP + H(+)</text>
        <dbReference type="Rhea" id="RHEA:46608"/>
        <dbReference type="Rhea" id="RHEA-COMP:11060"/>
        <dbReference type="Rhea" id="RHEA-COMP:11605"/>
        <dbReference type="ChEBI" id="CHEBI:15378"/>
        <dbReference type="ChEBI" id="CHEBI:30013"/>
        <dbReference type="ChEBI" id="CHEBI:30616"/>
        <dbReference type="ChEBI" id="CHEBI:61977"/>
        <dbReference type="ChEBI" id="CHEBI:456216"/>
        <dbReference type="EC" id="2.7.11.1"/>
    </reaction>
</comment>
<dbReference type="PROSITE" id="PS00108">
    <property type="entry name" value="PROTEIN_KINASE_ST"/>
    <property type="match status" value="1"/>
</dbReference>
<dbReference type="GO" id="GO:0048544">
    <property type="term" value="P:recognition of pollen"/>
    <property type="evidence" value="ECO:0007669"/>
    <property type="project" value="InterPro"/>
</dbReference>
<dbReference type="InterPro" id="IPR011009">
    <property type="entry name" value="Kinase-like_dom_sf"/>
</dbReference>
<dbReference type="PIRSF" id="PIRSF000641">
    <property type="entry name" value="SRK"/>
    <property type="match status" value="1"/>
</dbReference>
<evidence type="ECO:0000313" key="18">
    <source>
        <dbReference type="RefSeq" id="XP_021842535.2"/>
    </source>
</evidence>
<dbReference type="PROSITE" id="PS50948">
    <property type="entry name" value="PAN"/>
    <property type="match status" value="1"/>
</dbReference>
<feature type="chain" id="PRO_5045624874" description="Receptor-like serine/threonine-protein kinase" evidence="13">
    <location>
        <begin position="22"/>
        <end position="813"/>
    </location>
</feature>
<evidence type="ECO:0000256" key="9">
    <source>
        <dbReference type="ARBA" id="ARBA00023157"/>
    </source>
</evidence>
<dbReference type="Pfam" id="PF08276">
    <property type="entry name" value="PAN_2"/>
    <property type="match status" value="1"/>
</dbReference>
<dbReference type="AlphaFoldDB" id="A0A9R0JQ73"/>
<keyword evidence="12" id="KW-1133">Transmembrane helix</keyword>
<feature type="domain" description="Apple" evidence="16">
    <location>
        <begin position="341"/>
        <end position="420"/>
    </location>
</feature>
<keyword evidence="12" id="KW-0812">Transmembrane</keyword>
<keyword evidence="3 11" id="KW-0723">Serine/threonine-protein kinase</keyword>
<dbReference type="Gene3D" id="2.90.10.10">
    <property type="entry name" value="Bulb-type lectin domain"/>
    <property type="match status" value="1"/>
</dbReference>
<evidence type="ECO:0000256" key="13">
    <source>
        <dbReference type="SAM" id="SignalP"/>
    </source>
</evidence>
<dbReference type="PROSITE" id="PS50927">
    <property type="entry name" value="BULB_LECTIN"/>
    <property type="match status" value="1"/>
</dbReference>
<evidence type="ECO:0000256" key="4">
    <source>
        <dbReference type="ARBA" id="ARBA00022679"/>
    </source>
</evidence>
<evidence type="ECO:0000259" key="15">
    <source>
        <dbReference type="PROSITE" id="PS50927"/>
    </source>
</evidence>
<dbReference type="InterPro" id="IPR000719">
    <property type="entry name" value="Prot_kinase_dom"/>
</dbReference>
<gene>
    <name evidence="18" type="primary">LOC110782653</name>
</gene>
<dbReference type="CDD" id="cd14066">
    <property type="entry name" value="STKc_IRAK"/>
    <property type="match status" value="1"/>
</dbReference>
<protein>
    <recommendedName>
        <fullName evidence="11">Receptor-like serine/threonine-protein kinase</fullName>
        <ecNumber evidence="11">2.7.11.1</ecNumber>
    </recommendedName>
</protein>
<dbReference type="GO" id="GO:0005524">
    <property type="term" value="F:ATP binding"/>
    <property type="evidence" value="ECO:0007669"/>
    <property type="project" value="UniProtKB-KW"/>
</dbReference>
<dbReference type="InterPro" id="IPR008271">
    <property type="entry name" value="Ser/Thr_kinase_AS"/>
</dbReference>
<evidence type="ECO:0000256" key="10">
    <source>
        <dbReference type="ARBA" id="ARBA00023180"/>
    </source>
</evidence>
<dbReference type="InterPro" id="IPR001480">
    <property type="entry name" value="Bulb-type_lectin_dom"/>
</dbReference>
<keyword evidence="17" id="KW-1185">Reference proteome</keyword>
<keyword evidence="2" id="KW-1003">Cell membrane</keyword>
<dbReference type="PANTHER" id="PTHR27002:SF1082">
    <property type="entry name" value="OS06G0693000 PROTEIN"/>
    <property type="match status" value="1"/>
</dbReference>
<keyword evidence="5 13" id="KW-0732">Signal</keyword>
<dbReference type="KEGG" id="soe:110782653"/>
<feature type="domain" description="Protein kinase" evidence="14">
    <location>
        <begin position="497"/>
        <end position="779"/>
    </location>
</feature>
<dbReference type="InterPro" id="IPR000858">
    <property type="entry name" value="S_locus_glycoprot_dom"/>
</dbReference>
<dbReference type="InterPro" id="IPR001245">
    <property type="entry name" value="Ser-Thr/Tyr_kinase_cat_dom"/>
</dbReference>
<evidence type="ECO:0000256" key="11">
    <source>
        <dbReference type="PIRNR" id="PIRNR000641"/>
    </source>
</evidence>